<dbReference type="Proteomes" id="UP000198688">
    <property type="component" value="Chromosome I"/>
</dbReference>
<name>A0A1H1SI14_9ACTN</name>
<organism evidence="1 2">
    <name type="scientific">Actinoplanes derwentensis</name>
    <dbReference type="NCBI Taxonomy" id="113562"/>
    <lineage>
        <taxon>Bacteria</taxon>
        <taxon>Bacillati</taxon>
        <taxon>Actinomycetota</taxon>
        <taxon>Actinomycetes</taxon>
        <taxon>Micromonosporales</taxon>
        <taxon>Micromonosporaceae</taxon>
        <taxon>Actinoplanes</taxon>
    </lineage>
</organism>
<sequence length="31" mass="3085">MKLLSPEARNATAAATSAGCPIRPIAMAAPC</sequence>
<dbReference type="EMBL" id="LT629758">
    <property type="protein sequence ID" value="SDS47458.1"/>
    <property type="molecule type" value="Genomic_DNA"/>
</dbReference>
<keyword evidence="2" id="KW-1185">Reference proteome</keyword>
<dbReference type="STRING" id="113562.SAMN04489716_0863"/>
<accession>A0A1H1SI14</accession>
<evidence type="ECO:0000313" key="1">
    <source>
        <dbReference type="EMBL" id="SDS47458.1"/>
    </source>
</evidence>
<gene>
    <name evidence="1" type="ORF">SAMN04489716_0863</name>
</gene>
<protein>
    <submittedName>
        <fullName evidence="1">Uncharacterized protein</fullName>
    </submittedName>
</protein>
<evidence type="ECO:0000313" key="2">
    <source>
        <dbReference type="Proteomes" id="UP000198688"/>
    </source>
</evidence>
<proteinExistence type="predicted"/>
<dbReference type="AlphaFoldDB" id="A0A1H1SI14"/>
<dbReference type="PROSITE" id="PS51257">
    <property type="entry name" value="PROKAR_LIPOPROTEIN"/>
    <property type="match status" value="1"/>
</dbReference>
<reference evidence="1 2" key="1">
    <citation type="submission" date="2016-10" db="EMBL/GenBank/DDBJ databases">
        <authorList>
            <person name="de Groot N.N."/>
        </authorList>
    </citation>
    <scope>NUCLEOTIDE SEQUENCE [LARGE SCALE GENOMIC DNA]</scope>
    <source>
        <strain evidence="1 2">DSM 43941</strain>
    </source>
</reference>